<feature type="region of interest" description="Disordered" evidence="6">
    <location>
        <begin position="344"/>
        <end position="403"/>
    </location>
</feature>
<evidence type="ECO:0000256" key="2">
    <source>
        <dbReference type="ARBA" id="ARBA00006779"/>
    </source>
</evidence>
<dbReference type="PANTHER" id="PTHR31142">
    <property type="entry name" value="TOBAMOVIRUS MULTIPLICATION PROTEIN 1-LIKE ISOFORM X1"/>
    <property type="match status" value="1"/>
</dbReference>
<dbReference type="FunCoup" id="C5LSH0">
    <property type="interactions" value="6"/>
</dbReference>
<feature type="compositionally biased region" description="Basic and acidic residues" evidence="6">
    <location>
        <begin position="384"/>
        <end position="397"/>
    </location>
</feature>
<dbReference type="InterPro" id="IPR009457">
    <property type="entry name" value="THH1/TOM1/TOM3_dom"/>
</dbReference>
<evidence type="ECO:0000259" key="8">
    <source>
        <dbReference type="Pfam" id="PF06454"/>
    </source>
</evidence>
<feature type="transmembrane region" description="Helical" evidence="7">
    <location>
        <begin position="119"/>
        <end position="141"/>
    </location>
</feature>
<keyword evidence="4 7" id="KW-1133">Transmembrane helix</keyword>
<evidence type="ECO:0000256" key="1">
    <source>
        <dbReference type="ARBA" id="ARBA00004127"/>
    </source>
</evidence>
<name>C5LSH0_PERM5</name>
<keyword evidence="10" id="KW-1185">Reference proteome</keyword>
<gene>
    <name evidence="9" type="ORF">Pmar_PMAR017069</name>
</gene>
<dbReference type="InterPro" id="IPR040226">
    <property type="entry name" value="THH1/TOM1/TOM3"/>
</dbReference>
<dbReference type="InParanoid" id="C5LSH0"/>
<evidence type="ECO:0000256" key="5">
    <source>
        <dbReference type="ARBA" id="ARBA00023136"/>
    </source>
</evidence>
<evidence type="ECO:0000313" key="9">
    <source>
        <dbReference type="EMBL" id="EER00211.1"/>
    </source>
</evidence>
<dbReference type="OrthoDB" id="19798at2759"/>
<dbReference type="GO" id="GO:0012505">
    <property type="term" value="C:endomembrane system"/>
    <property type="evidence" value="ECO:0007669"/>
    <property type="project" value="UniProtKB-SubCell"/>
</dbReference>
<dbReference type="GeneID" id="9049953"/>
<dbReference type="EMBL" id="GG685191">
    <property type="protein sequence ID" value="EER00211.1"/>
    <property type="molecule type" value="Genomic_DNA"/>
</dbReference>
<comment type="similarity">
    <text evidence="2">Belongs to the plant tobamovirus multiplication TOM1 protein family.</text>
</comment>
<dbReference type="AlphaFoldDB" id="C5LSH0"/>
<dbReference type="Proteomes" id="UP000007800">
    <property type="component" value="Unassembled WGS sequence"/>
</dbReference>
<reference evidence="9 10" key="1">
    <citation type="submission" date="2008-07" db="EMBL/GenBank/DDBJ databases">
        <authorList>
            <person name="El-Sayed N."/>
            <person name="Caler E."/>
            <person name="Inman J."/>
            <person name="Amedeo P."/>
            <person name="Hass B."/>
            <person name="Wortman J."/>
        </authorList>
    </citation>
    <scope>NUCLEOTIDE SEQUENCE [LARGE SCALE GENOMIC DNA]</scope>
    <source>
        <strain evidence="10">ATCC 50983 / TXsc</strain>
    </source>
</reference>
<comment type="subcellular location">
    <subcellularLocation>
        <location evidence="1">Endomembrane system</location>
        <topology evidence="1">Multi-pass membrane protein</topology>
    </subcellularLocation>
</comment>
<keyword evidence="5 7" id="KW-0472">Membrane</keyword>
<evidence type="ECO:0000256" key="6">
    <source>
        <dbReference type="SAM" id="MobiDB-lite"/>
    </source>
</evidence>
<dbReference type="OMA" id="CAMCCAL"/>
<sequence length="403" mass="44724">MDAPPTVQPGDVSSSYKDLPLFTPHSAKASWLAYGDCALFMVIVIVTARQLIQQKREERRGGDAAPAVSLTGSRTRKLFLIGLCLSNLARAVSMIIDAVVHTEVREHVWEHSVQGWTNYFLMVFPSLLFLSTYSIVILFWAQVYYAAILVSYPLLRPVCLFFNIAVYNSQPIYDSPIAPQIQVSSQLKDRSRRQRSVVGVSTTEASKNRAVLNRVLVLTVTCPIIFLVRGVLSLLYGVGFMRTYGPASVDRLAWDSLVYCITEWIPSLLIVIVFWPATRPSNRAGGDGQRSDYGDQSSSYDSLVSPLLGSHQGESNQDIEANRKQARTEQEDARYNDALKKVVPKLPHANPVGPTKPVTDVPPPGGSEQTKATNGRKGRSWSHQLRDVWTGHKEQPGARKGKK</sequence>
<evidence type="ECO:0000313" key="10">
    <source>
        <dbReference type="Proteomes" id="UP000007800"/>
    </source>
</evidence>
<feature type="domain" description="THH1/TOM1/TOM3" evidence="8">
    <location>
        <begin position="39"/>
        <end position="170"/>
    </location>
</feature>
<protein>
    <recommendedName>
        <fullName evidence="8">THH1/TOM1/TOM3 domain-containing protein</fullName>
    </recommendedName>
</protein>
<feature type="compositionally biased region" description="Basic and acidic residues" evidence="6">
    <location>
        <begin position="320"/>
        <end position="331"/>
    </location>
</feature>
<evidence type="ECO:0000256" key="7">
    <source>
        <dbReference type="SAM" id="Phobius"/>
    </source>
</evidence>
<dbReference type="PANTHER" id="PTHR31142:SF3">
    <property type="entry name" value="THH1_TOM1_TOM3 DOMAIN-CONTAINING PROTEIN"/>
    <property type="match status" value="1"/>
</dbReference>
<keyword evidence="3 7" id="KW-0812">Transmembrane</keyword>
<feature type="transmembrane region" description="Helical" evidence="7">
    <location>
        <begin position="31"/>
        <end position="52"/>
    </location>
</feature>
<organism evidence="10">
    <name type="scientific">Perkinsus marinus (strain ATCC 50983 / TXsc)</name>
    <dbReference type="NCBI Taxonomy" id="423536"/>
    <lineage>
        <taxon>Eukaryota</taxon>
        <taxon>Sar</taxon>
        <taxon>Alveolata</taxon>
        <taxon>Perkinsozoa</taxon>
        <taxon>Perkinsea</taxon>
        <taxon>Perkinsida</taxon>
        <taxon>Perkinsidae</taxon>
        <taxon>Perkinsus</taxon>
    </lineage>
</organism>
<evidence type="ECO:0000256" key="3">
    <source>
        <dbReference type="ARBA" id="ARBA00022692"/>
    </source>
</evidence>
<feature type="region of interest" description="Disordered" evidence="6">
    <location>
        <begin position="282"/>
        <end position="331"/>
    </location>
</feature>
<proteinExistence type="inferred from homology"/>
<feature type="transmembrane region" description="Helical" evidence="7">
    <location>
        <begin position="256"/>
        <end position="275"/>
    </location>
</feature>
<accession>C5LSH0</accession>
<dbReference type="RefSeq" id="XP_002767493.1">
    <property type="nucleotide sequence ID" value="XM_002767447.1"/>
</dbReference>
<evidence type="ECO:0000256" key="4">
    <source>
        <dbReference type="ARBA" id="ARBA00022989"/>
    </source>
</evidence>
<feature type="transmembrane region" description="Helical" evidence="7">
    <location>
        <begin position="215"/>
        <end position="236"/>
    </location>
</feature>
<dbReference type="Pfam" id="PF06454">
    <property type="entry name" value="THH1_TOM1-3_dom"/>
    <property type="match status" value="1"/>
</dbReference>